<accession>A0A5J5EMG8</accession>
<evidence type="ECO:0000313" key="1">
    <source>
        <dbReference type="EMBL" id="KAA8896517.1"/>
    </source>
</evidence>
<sequence length="189" mass="19728">MERQLAGVQLQVLPSTGVSTAPHAAPVEATVAAEQITSNSGQPGQPTVATYSNRSLAHDEMEPKGHEAMAFCGEFQAGAAKIRGFSGEAASSVRNILHDSALSGSTAHMPHDGSDVEAGLSAAKELEAVVRVGVVSPDTTIEMSRTVDKLKADGASAASVKKLFATFLGYIEEGLSFPQREYGVDRNDD</sequence>
<proteinExistence type="predicted"/>
<evidence type="ECO:0000313" key="2">
    <source>
        <dbReference type="Proteomes" id="UP000326924"/>
    </source>
</evidence>
<dbReference type="InParanoid" id="A0A5J5EMG8"/>
<protein>
    <submittedName>
        <fullName evidence="1">Uncharacterized protein</fullName>
    </submittedName>
</protein>
<dbReference type="Proteomes" id="UP000326924">
    <property type="component" value="Unassembled WGS sequence"/>
</dbReference>
<gene>
    <name evidence="1" type="ORF">FN846DRAFT_910683</name>
</gene>
<reference evidence="1 2" key="1">
    <citation type="submission" date="2019-09" db="EMBL/GenBank/DDBJ databases">
        <title>Draft genome of the ectomycorrhizal ascomycete Sphaerosporella brunnea.</title>
        <authorList>
            <consortium name="DOE Joint Genome Institute"/>
            <person name="Benucci G.M."/>
            <person name="Marozzi G."/>
            <person name="Antonielli L."/>
            <person name="Sanchez S."/>
            <person name="Marco P."/>
            <person name="Wang X."/>
            <person name="Falini L.B."/>
            <person name="Barry K."/>
            <person name="Haridas S."/>
            <person name="Lipzen A."/>
            <person name="Labutti K."/>
            <person name="Grigoriev I.V."/>
            <person name="Murat C."/>
            <person name="Martin F."/>
            <person name="Albertini E."/>
            <person name="Donnini D."/>
            <person name="Bonito G."/>
        </authorList>
    </citation>
    <scope>NUCLEOTIDE SEQUENCE [LARGE SCALE GENOMIC DNA]</scope>
    <source>
        <strain evidence="1 2">Sb_GMNB300</strain>
    </source>
</reference>
<dbReference type="EMBL" id="VXIS01000211">
    <property type="protein sequence ID" value="KAA8896517.1"/>
    <property type="molecule type" value="Genomic_DNA"/>
</dbReference>
<name>A0A5J5EMG8_9PEZI</name>
<keyword evidence="2" id="KW-1185">Reference proteome</keyword>
<comment type="caution">
    <text evidence="1">The sequence shown here is derived from an EMBL/GenBank/DDBJ whole genome shotgun (WGS) entry which is preliminary data.</text>
</comment>
<dbReference type="AlphaFoldDB" id="A0A5J5EMG8"/>
<organism evidence="1 2">
    <name type="scientific">Sphaerosporella brunnea</name>
    <dbReference type="NCBI Taxonomy" id="1250544"/>
    <lineage>
        <taxon>Eukaryota</taxon>
        <taxon>Fungi</taxon>
        <taxon>Dikarya</taxon>
        <taxon>Ascomycota</taxon>
        <taxon>Pezizomycotina</taxon>
        <taxon>Pezizomycetes</taxon>
        <taxon>Pezizales</taxon>
        <taxon>Pyronemataceae</taxon>
        <taxon>Sphaerosporella</taxon>
    </lineage>
</organism>